<keyword evidence="2" id="KW-1185">Reference proteome</keyword>
<name>A0AAV0GJV4_9ASTE</name>
<dbReference type="Proteomes" id="UP001152523">
    <property type="component" value="Unassembled WGS sequence"/>
</dbReference>
<accession>A0AAV0GJV4</accession>
<gene>
    <name evidence="1" type="ORF">CEPIT_LOCUS44354</name>
</gene>
<evidence type="ECO:0000313" key="2">
    <source>
        <dbReference type="Proteomes" id="UP001152523"/>
    </source>
</evidence>
<sequence length="100" mass="11458">MIWMPLLVSFDVFFYYFSVHQFRINFFVNTSDSLRCSLVRIRFVSGSDKACLAVKSFEALTTWFTNSLALCGVVYSMSSQRMGKPFGYAEPHEEVLAIFG</sequence>
<comment type="caution">
    <text evidence="1">The sequence shown here is derived from an EMBL/GenBank/DDBJ whole genome shotgun (WGS) entry which is preliminary data.</text>
</comment>
<dbReference type="EMBL" id="CAMAPF010001157">
    <property type="protein sequence ID" value="CAH9148239.1"/>
    <property type="molecule type" value="Genomic_DNA"/>
</dbReference>
<organism evidence="1 2">
    <name type="scientific">Cuscuta epithymum</name>
    <dbReference type="NCBI Taxonomy" id="186058"/>
    <lineage>
        <taxon>Eukaryota</taxon>
        <taxon>Viridiplantae</taxon>
        <taxon>Streptophyta</taxon>
        <taxon>Embryophyta</taxon>
        <taxon>Tracheophyta</taxon>
        <taxon>Spermatophyta</taxon>
        <taxon>Magnoliopsida</taxon>
        <taxon>eudicotyledons</taxon>
        <taxon>Gunneridae</taxon>
        <taxon>Pentapetalae</taxon>
        <taxon>asterids</taxon>
        <taxon>lamiids</taxon>
        <taxon>Solanales</taxon>
        <taxon>Convolvulaceae</taxon>
        <taxon>Cuscuteae</taxon>
        <taxon>Cuscuta</taxon>
        <taxon>Cuscuta subgen. Cuscuta</taxon>
    </lineage>
</organism>
<evidence type="ECO:0000313" key="1">
    <source>
        <dbReference type="EMBL" id="CAH9148239.1"/>
    </source>
</evidence>
<protein>
    <submittedName>
        <fullName evidence="1">Uncharacterized protein</fullName>
    </submittedName>
</protein>
<proteinExistence type="predicted"/>
<reference evidence="1" key="1">
    <citation type="submission" date="2022-07" db="EMBL/GenBank/DDBJ databases">
        <authorList>
            <person name="Macas J."/>
            <person name="Novak P."/>
            <person name="Neumann P."/>
        </authorList>
    </citation>
    <scope>NUCLEOTIDE SEQUENCE</scope>
</reference>
<dbReference type="AlphaFoldDB" id="A0AAV0GJV4"/>